<proteinExistence type="predicted"/>
<dbReference type="Gene3D" id="2.140.10.10">
    <property type="entry name" value="Quinoprotein alcohol dehydrogenase-like superfamily"/>
    <property type="match status" value="1"/>
</dbReference>
<keyword evidence="3" id="KW-1185">Reference proteome</keyword>
<evidence type="ECO:0000313" key="2">
    <source>
        <dbReference type="EMBL" id="SFJ40758.1"/>
    </source>
</evidence>
<name>A0A1I3R325_9ACTN</name>
<dbReference type="STRING" id="1005945.SAMN05216561_12928"/>
<organism evidence="2 3">
    <name type="scientific">Nocardioides psychrotolerans</name>
    <dbReference type="NCBI Taxonomy" id="1005945"/>
    <lineage>
        <taxon>Bacteria</taxon>
        <taxon>Bacillati</taxon>
        <taxon>Actinomycetota</taxon>
        <taxon>Actinomycetes</taxon>
        <taxon>Propionibacteriales</taxon>
        <taxon>Nocardioidaceae</taxon>
        <taxon>Nocardioides</taxon>
    </lineage>
</organism>
<evidence type="ECO:0000256" key="1">
    <source>
        <dbReference type="SAM" id="Phobius"/>
    </source>
</evidence>
<dbReference type="SUPFAM" id="SSF75011">
    <property type="entry name" value="3-carboxy-cis,cis-mucoante lactonizing enzyme"/>
    <property type="match status" value="1"/>
</dbReference>
<dbReference type="EMBL" id="FOQG01000029">
    <property type="protein sequence ID" value="SFJ40758.1"/>
    <property type="molecule type" value="Genomic_DNA"/>
</dbReference>
<sequence>MRVRFRRSLALVAVALVVWAVGPLALLLALGSLAVPRVRRWLRPTWRVVAGWTASVAVLVGVVVLLPDGFLPIPPGIGSLATPRYVGSPATPQPIDLRVPQHPRLAVNGTSAMHNDGWSTDAYAGPGPLGESPSVDTAWYGGQECATLAFDAQGRLIALCGNISGPVLHVLDPETMRAQDTLELPARRDNGNDKLPWENLCGGSYFFLDDQDRAVTATTERAIVAVTTADGRGEPDLTIQTSYDLSGDVPEDDCLIALMPDWDGRIWFGTEDGRVGFVDPGTGKVRLLELGEEIANSFSVGEDGGVYVVTVEALYKLGVDPAGRPTVRWRTIYDRGTEQKDGQLSRGSGTTPTILPSGLVAITDNADPKMNVQFYTVHGGDLVCQQTVFEDGESASDNSLVAVGPSGVVVENNYGYTGPLRTVLGRATPGGFARVDVVDGDCGVVWTNDQVAPTSVAKVSLANGLVYAYTKRRSLLGVNAWYFTAIDARTGRTAFSVRTGIGSMFNNHYSAVTLGPDGSAYVATLTGMVRIRDRERSS</sequence>
<keyword evidence="1" id="KW-0812">Transmembrane</keyword>
<dbReference type="Proteomes" id="UP000198649">
    <property type="component" value="Unassembled WGS sequence"/>
</dbReference>
<evidence type="ECO:0008006" key="4">
    <source>
        <dbReference type="Google" id="ProtNLM"/>
    </source>
</evidence>
<keyword evidence="1" id="KW-0472">Membrane</keyword>
<feature type="transmembrane region" description="Helical" evidence="1">
    <location>
        <begin position="44"/>
        <end position="66"/>
    </location>
</feature>
<keyword evidence="1" id="KW-1133">Transmembrane helix</keyword>
<accession>A0A1I3R325</accession>
<gene>
    <name evidence="2" type="ORF">SAMN05216561_12928</name>
</gene>
<reference evidence="2 3" key="1">
    <citation type="submission" date="2016-10" db="EMBL/GenBank/DDBJ databases">
        <authorList>
            <person name="de Groot N.N."/>
        </authorList>
    </citation>
    <scope>NUCLEOTIDE SEQUENCE [LARGE SCALE GENOMIC DNA]</scope>
    <source>
        <strain evidence="2 3">CGMCC 1.11156</strain>
    </source>
</reference>
<dbReference type="AlphaFoldDB" id="A0A1I3R325"/>
<protein>
    <recommendedName>
        <fullName evidence="4">PQQ-like domain-containing protein</fullName>
    </recommendedName>
</protein>
<evidence type="ECO:0000313" key="3">
    <source>
        <dbReference type="Proteomes" id="UP000198649"/>
    </source>
</evidence>